<organism evidence="5 6">
    <name type="scientific">Cocos nucifera</name>
    <name type="common">Coconut palm</name>
    <dbReference type="NCBI Taxonomy" id="13894"/>
    <lineage>
        <taxon>Eukaryota</taxon>
        <taxon>Viridiplantae</taxon>
        <taxon>Streptophyta</taxon>
        <taxon>Embryophyta</taxon>
        <taxon>Tracheophyta</taxon>
        <taxon>Spermatophyta</taxon>
        <taxon>Magnoliopsida</taxon>
        <taxon>Liliopsida</taxon>
        <taxon>Arecaceae</taxon>
        <taxon>Arecoideae</taxon>
        <taxon>Cocoseae</taxon>
        <taxon>Attaleinae</taxon>
        <taxon>Cocos</taxon>
    </lineage>
</organism>
<dbReference type="EMBL" id="CM017872">
    <property type="protein sequence ID" value="KAG1326132.1"/>
    <property type="molecule type" value="Genomic_DNA"/>
</dbReference>
<proteinExistence type="inferred from homology"/>
<comment type="caution">
    <text evidence="5">The sequence shown here is derived from an EMBL/GenBank/DDBJ whole genome shotgun (WGS) entry which is preliminary data.</text>
</comment>
<dbReference type="GO" id="GO:0003729">
    <property type="term" value="F:mRNA binding"/>
    <property type="evidence" value="ECO:0007669"/>
    <property type="project" value="TreeGrafter"/>
</dbReference>
<dbReference type="InterPro" id="IPR003029">
    <property type="entry name" value="S1_domain"/>
</dbReference>
<dbReference type="PANTHER" id="PTHR10724">
    <property type="entry name" value="30S RIBOSOMAL PROTEIN S1"/>
    <property type="match status" value="1"/>
</dbReference>
<dbReference type="Proteomes" id="UP000797356">
    <property type="component" value="Chromosome 1"/>
</dbReference>
<keyword evidence="6" id="KW-1185">Reference proteome</keyword>
<dbReference type="GO" id="GO:1990904">
    <property type="term" value="C:ribonucleoprotein complex"/>
    <property type="evidence" value="ECO:0007669"/>
    <property type="project" value="UniProtKB-KW"/>
</dbReference>
<evidence type="ECO:0000256" key="1">
    <source>
        <dbReference type="ARBA" id="ARBA00006767"/>
    </source>
</evidence>
<dbReference type="AlphaFoldDB" id="A0A8K0HSB5"/>
<dbReference type="Gene3D" id="2.40.50.140">
    <property type="entry name" value="Nucleic acid-binding proteins"/>
    <property type="match status" value="1"/>
</dbReference>
<dbReference type="GO" id="GO:0009570">
    <property type="term" value="C:chloroplast stroma"/>
    <property type="evidence" value="ECO:0007669"/>
    <property type="project" value="TreeGrafter"/>
</dbReference>
<keyword evidence="2" id="KW-0689">Ribosomal protein</keyword>
<accession>A0A8K0HSB5</accession>
<keyword evidence="3" id="KW-0687">Ribonucleoprotein</keyword>
<sequence>MQKCSILQEDFQTFKKSITQSGFATFQQNHLERRRCTIATGANAVPLKELNKKLPLKFLVVGKEQSRLVLSNCKVVAISKAHIGIGAVVTGIVPGLKPYGAFIDIGGPSVHVSQISDNCVSDVATVLQPDRLKMRWLGLSGRGLLEQQQWCMQRFQPENSFLNVFSRLKVVSVKDDKLKL</sequence>
<dbReference type="PANTHER" id="PTHR10724:SF7">
    <property type="entry name" value="SMALL RIBOSOMAL SUBUNIT PROTEIN BS1C"/>
    <property type="match status" value="1"/>
</dbReference>
<evidence type="ECO:0000259" key="4">
    <source>
        <dbReference type="Pfam" id="PF00575"/>
    </source>
</evidence>
<feature type="domain" description="S1 motif" evidence="4">
    <location>
        <begin position="85"/>
        <end position="129"/>
    </location>
</feature>
<reference evidence="5" key="1">
    <citation type="journal article" date="2017" name="Gigascience">
        <title>The genome draft of coconut (Cocos nucifera).</title>
        <authorList>
            <person name="Xiao Y."/>
            <person name="Xu P."/>
            <person name="Fan H."/>
            <person name="Baudouin L."/>
            <person name="Xia W."/>
            <person name="Bocs S."/>
            <person name="Xu J."/>
            <person name="Li Q."/>
            <person name="Guo A."/>
            <person name="Zhou L."/>
            <person name="Li J."/>
            <person name="Wu Y."/>
            <person name="Ma Z."/>
            <person name="Armero A."/>
            <person name="Issali A.E."/>
            <person name="Liu N."/>
            <person name="Peng M."/>
            <person name="Yang Y."/>
        </authorList>
    </citation>
    <scope>NUCLEOTIDE SEQUENCE</scope>
    <source>
        <tissue evidence="5">Spear leaf of Hainan Tall coconut</tissue>
    </source>
</reference>
<evidence type="ECO:0000256" key="2">
    <source>
        <dbReference type="ARBA" id="ARBA00022980"/>
    </source>
</evidence>
<dbReference type="InterPro" id="IPR050437">
    <property type="entry name" value="Ribos_protein_bS1-like"/>
</dbReference>
<reference evidence="5" key="2">
    <citation type="submission" date="2019-07" db="EMBL/GenBank/DDBJ databases">
        <authorList>
            <person name="Yang Y."/>
            <person name="Bocs S."/>
            <person name="Baudouin L."/>
        </authorList>
    </citation>
    <scope>NUCLEOTIDE SEQUENCE</scope>
    <source>
        <tissue evidence="5">Spear leaf of Hainan Tall coconut</tissue>
    </source>
</reference>
<name>A0A8K0HSB5_COCNU</name>
<dbReference type="Pfam" id="PF00575">
    <property type="entry name" value="S1"/>
    <property type="match status" value="1"/>
</dbReference>
<dbReference type="GO" id="GO:0005840">
    <property type="term" value="C:ribosome"/>
    <property type="evidence" value="ECO:0007669"/>
    <property type="project" value="UniProtKB-KW"/>
</dbReference>
<dbReference type="GO" id="GO:0003735">
    <property type="term" value="F:structural constituent of ribosome"/>
    <property type="evidence" value="ECO:0007669"/>
    <property type="project" value="TreeGrafter"/>
</dbReference>
<evidence type="ECO:0000256" key="3">
    <source>
        <dbReference type="ARBA" id="ARBA00023274"/>
    </source>
</evidence>
<protein>
    <recommendedName>
        <fullName evidence="4">S1 motif domain-containing protein</fullName>
    </recommendedName>
</protein>
<dbReference type="GO" id="GO:0006412">
    <property type="term" value="P:translation"/>
    <property type="evidence" value="ECO:0007669"/>
    <property type="project" value="TreeGrafter"/>
</dbReference>
<dbReference type="SUPFAM" id="SSF50249">
    <property type="entry name" value="Nucleic acid-binding proteins"/>
    <property type="match status" value="1"/>
</dbReference>
<gene>
    <name evidence="5" type="ORF">COCNU_01G000660</name>
</gene>
<comment type="similarity">
    <text evidence="1">Belongs to the bacterial ribosomal protein bS1 family.</text>
</comment>
<dbReference type="OrthoDB" id="412781at2759"/>
<evidence type="ECO:0000313" key="5">
    <source>
        <dbReference type="EMBL" id="KAG1326132.1"/>
    </source>
</evidence>
<evidence type="ECO:0000313" key="6">
    <source>
        <dbReference type="Proteomes" id="UP000797356"/>
    </source>
</evidence>
<dbReference type="InterPro" id="IPR012340">
    <property type="entry name" value="NA-bd_OB-fold"/>
</dbReference>